<evidence type="ECO:0000256" key="5">
    <source>
        <dbReference type="PROSITE-ProRule" id="PRU01248"/>
    </source>
</evidence>
<sequence>MAFIALSVAARKKLKRRLEKHAGLRLRGSVTIEARVSVQGRRLARSFSDSSDIFTNLDAAIAWQAVQKASQDVPQGVCQPVVSPPDPVPVETVSSSSPFAEWTVADLLRKFGQYHIEQGKVSYVSHISSFLKRWKNLPLVQCKLGTLRAVHIRQFRESMKERGLCAATINKRIGLIEVAINFLNREHDAELTNYASSDYVAHIKNADKRRSRRVSDEELTLILRHFKGPTARHAAALIRFCFHQGTRRSEAFNMTWGDVDFDNHAIRFPKHKTMNYDQELGGQVRVMTGKARDLLLRLREEAGRVTASQKVFNAYARVDGYSLAFRRATKEAGLKDIRLHDLRHEATTRIAALCGHNTSLIKRVTGHRDDASLARYTHTSTNSIAMLMSRNAIQHEEP</sequence>
<evidence type="ECO:0000313" key="8">
    <source>
        <dbReference type="EMBL" id="MBE1723217.1"/>
    </source>
</evidence>
<dbReference type="EMBL" id="JADAQV010000001">
    <property type="protein sequence ID" value="MBE1723217.1"/>
    <property type="molecule type" value="Genomic_DNA"/>
</dbReference>
<dbReference type="PANTHER" id="PTHR30349">
    <property type="entry name" value="PHAGE INTEGRASE-RELATED"/>
    <property type="match status" value="1"/>
</dbReference>
<dbReference type="InterPro" id="IPR002104">
    <property type="entry name" value="Integrase_catalytic"/>
</dbReference>
<dbReference type="PROSITE" id="PS51900">
    <property type="entry name" value="CB"/>
    <property type="match status" value="1"/>
</dbReference>
<dbReference type="RefSeq" id="WP_192848154.1">
    <property type="nucleotide sequence ID" value="NZ_JADAQV010000001.1"/>
</dbReference>
<dbReference type="InterPro" id="IPR044068">
    <property type="entry name" value="CB"/>
</dbReference>
<dbReference type="InterPro" id="IPR013762">
    <property type="entry name" value="Integrase-like_cat_sf"/>
</dbReference>
<dbReference type="PANTHER" id="PTHR30349:SF41">
    <property type="entry name" value="INTEGRASE_RECOMBINASE PROTEIN MJ0367-RELATED"/>
    <property type="match status" value="1"/>
</dbReference>
<reference evidence="8 9" key="1">
    <citation type="submission" date="2020-09" db="EMBL/GenBank/DDBJ databases">
        <title>Bombella mellium and Bombella favum sp. nov., two novel species isolated from honey of Apis mellifera.</title>
        <authorList>
            <person name="Hilgarth M."/>
            <person name="Redwitz J."/>
            <person name="Ehrmann M.A."/>
            <person name="Vogel R.F."/>
            <person name="Jakob F."/>
        </authorList>
    </citation>
    <scope>NUCLEOTIDE SEQUENCE [LARGE SCALE GENOMIC DNA]</scope>
    <source>
        <strain evidence="8 9">MRM1</strain>
    </source>
</reference>
<evidence type="ECO:0000313" key="9">
    <source>
        <dbReference type="Proteomes" id="UP000599085"/>
    </source>
</evidence>
<keyword evidence="9" id="KW-1185">Reference proteome</keyword>
<dbReference type="CDD" id="cd00796">
    <property type="entry name" value="INT_Rci_Hp1_C"/>
    <property type="match status" value="1"/>
</dbReference>
<dbReference type="Gene3D" id="1.10.443.10">
    <property type="entry name" value="Intergrase catalytic core"/>
    <property type="match status" value="1"/>
</dbReference>
<evidence type="ECO:0000259" key="6">
    <source>
        <dbReference type="PROSITE" id="PS51898"/>
    </source>
</evidence>
<keyword evidence="4" id="KW-0233">DNA recombination</keyword>
<name>A0ABR9MMY8_9PROT</name>
<feature type="domain" description="Core-binding (CB)" evidence="7">
    <location>
        <begin position="102"/>
        <end position="184"/>
    </location>
</feature>
<dbReference type="InterPro" id="IPR011010">
    <property type="entry name" value="DNA_brk_join_enz"/>
</dbReference>
<evidence type="ECO:0000256" key="1">
    <source>
        <dbReference type="ARBA" id="ARBA00008857"/>
    </source>
</evidence>
<evidence type="ECO:0000256" key="3">
    <source>
        <dbReference type="ARBA" id="ARBA00023125"/>
    </source>
</evidence>
<protein>
    <submittedName>
        <fullName evidence="8">Tyrosine-type recombinase/integrase</fullName>
    </submittedName>
</protein>
<feature type="domain" description="Tyr recombinase" evidence="6">
    <location>
        <begin position="209"/>
        <end position="389"/>
    </location>
</feature>
<dbReference type="InterPro" id="IPR050090">
    <property type="entry name" value="Tyrosine_recombinase_XerCD"/>
</dbReference>
<accession>A0ABR9MMY8</accession>
<organism evidence="8 9">
    <name type="scientific">Bombella apis</name>
    <dbReference type="NCBI Taxonomy" id="1785988"/>
    <lineage>
        <taxon>Bacteria</taxon>
        <taxon>Pseudomonadati</taxon>
        <taxon>Pseudomonadota</taxon>
        <taxon>Alphaproteobacteria</taxon>
        <taxon>Acetobacterales</taxon>
        <taxon>Acetobacteraceae</taxon>
        <taxon>Bombella</taxon>
    </lineage>
</organism>
<keyword evidence="2" id="KW-0229">DNA integration</keyword>
<comment type="caution">
    <text evidence="8">The sequence shown here is derived from an EMBL/GenBank/DDBJ whole genome shotgun (WGS) entry which is preliminary data.</text>
</comment>
<evidence type="ECO:0000259" key="7">
    <source>
        <dbReference type="PROSITE" id="PS51900"/>
    </source>
</evidence>
<evidence type="ECO:0000256" key="4">
    <source>
        <dbReference type="ARBA" id="ARBA00023172"/>
    </source>
</evidence>
<evidence type="ECO:0000256" key="2">
    <source>
        <dbReference type="ARBA" id="ARBA00022908"/>
    </source>
</evidence>
<gene>
    <name evidence="8" type="ORF">IGM82_02130</name>
</gene>
<comment type="similarity">
    <text evidence="1">Belongs to the 'phage' integrase family.</text>
</comment>
<dbReference type="SUPFAM" id="SSF56349">
    <property type="entry name" value="DNA breaking-rejoining enzymes"/>
    <property type="match status" value="1"/>
</dbReference>
<proteinExistence type="inferred from homology"/>
<dbReference type="Pfam" id="PF00589">
    <property type="entry name" value="Phage_integrase"/>
    <property type="match status" value="1"/>
</dbReference>
<dbReference type="PROSITE" id="PS51898">
    <property type="entry name" value="TYR_RECOMBINASE"/>
    <property type="match status" value="1"/>
</dbReference>
<keyword evidence="3 5" id="KW-0238">DNA-binding</keyword>
<dbReference type="Proteomes" id="UP000599085">
    <property type="component" value="Unassembled WGS sequence"/>
</dbReference>